<gene>
    <name evidence="2" type="ordered locus">Nther_1117</name>
</gene>
<dbReference type="InterPro" id="IPR030395">
    <property type="entry name" value="GP_PDE_dom"/>
</dbReference>
<feature type="domain" description="GP-PDE" evidence="1">
    <location>
        <begin position="1"/>
        <end position="231"/>
    </location>
</feature>
<dbReference type="PANTHER" id="PTHR46211">
    <property type="entry name" value="GLYCEROPHOSPHORYL DIESTER PHOSPHODIESTERASE"/>
    <property type="match status" value="1"/>
</dbReference>
<proteinExistence type="predicted"/>
<keyword evidence="3" id="KW-1185">Reference proteome</keyword>
<dbReference type="InterPro" id="IPR017946">
    <property type="entry name" value="PLC-like_Pdiesterase_TIM-brl"/>
</dbReference>
<dbReference type="EC" id="3.1.4.46" evidence="2"/>
<dbReference type="PANTHER" id="PTHR46211:SF1">
    <property type="entry name" value="GLYCEROPHOSPHODIESTER PHOSPHODIESTERASE, CYTOPLASMIC"/>
    <property type="match status" value="1"/>
</dbReference>
<dbReference type="PROSITE" id="PS50007">
    <property type="entry name" value="PIPLC_X_DOMAIN"/>
    <property type="match status" value="1"/>
</dbReference>
<dbReference type="RefSeq" id="WP_012447575.1">
    <property type="nucleotide sequence ID" value="NC_010718.1"/>
</dbReference>
<dbReference type="PROSITE" id="PS51704">
    <property type="entry name" value="GP_PDE"/>
    <property type="match status" value="1"/>
</dbReference>
<dbReference type="HOGENOM" id="CLU_030006_3_5_9"/>
<reference evidence="2 3" key="2">
    <citation type="journal article" date="2011" name="J. Bacteriol.">
        <title>Complete genome sequence of the anaerobic, halophilic alkalithermophile Natranaerobius thermophilus JW/NM-WN-LF.</title>
        <authorList>
            <person name="Zhao B."/>
            <person name="Mesbah N.M."/>
            <person name="Dalin E."/>
            <person name="Goodwin L."/>
            <person name="Nolan M."/>
            <person name="Pitluck S."/>
            <person name="Chertkov O."/>
            <person name="Brettin T.S."/>
            <person name="Han J."/>
            <person name="Larimer F.W."/>
            <person name="Land M.L."/>
            <person name="Hauser L."/>
            <person name="Kyrpides N."/>
            <person name="Wiegel J."/>
        </authorList>
    </citation>
    <scope>NUCLEOTIDE SEQUENCE [LARGE SCALE GENOMIC DNA]</scope>
    <source>
        <strain evidence="3">ATCC BAA-1301 / DSM 18059 / JW/NM-WN-LF</strain>
    </source>
</reference>
<organism evidence="2 3">
    <name type="scientific">Natranaerobius thermophilus (strain ATCC BAA-1301 / DSM 18059 / JW/NM-WN-LF)</name>
    <dbReference type="NCBI Taxonomy" id="457570"/>
    <lineage>
        <taxon>Bacteria</taxon>
        <taxon>Bacillati</taxon>
        <taxon>Bacillota</taxon>
        <taxon>Clostridia</taxon>
        <taxon>Natranaerobiales</taxon>
        <taxon>Natranaerobiaceae</taxon>
        <taxon>Natranaerobius</taxon>
    </lineage>
</organism>
<dbReference type="Gene3D" id="3.20.20.190">
    <property type="entry name" value="Phosphatidylinositol (PI) phosphodiesterase"/>
    <property type="match status" value="1"/>
</dbReference>
<dbReference type="KEGG" id="nth:Nther_1117"/>
<protein>
    <submittedName>
        <fullName evidence="2">Glycerophosphodiester phosphodiesterase</fullName>
        <ecNumber evidence="2">3.1.4.46</ecNumber>
    </submittedName>
</protein>
<name>B2A1G0_NATTJ</name>
<dbReference type="FunCoup" id="B2A1G0">
    <property type="interactions" value="141"/>
</dbReference>
<sequence length="231" mass="26564">MLIIAHRGANNLAPENTLSSFNKALQLGADGIEMDVQLSRDGEPVIIHDEYLDRTTNGMGAVRDFNHTELQKLDAGSWFSTSYLNESIPTLKEVFRTFKSNELIINVELKNDNIQYPGLEEKVISLIDYFNLFERVIVSSFNHNSLFKVSRLDSRVKLGLLYDQSRPNTNKLENKVDFYTIHPHNSLDYKKPHKKQARVLPWPVNNREEAIKLAKSHEIFGIITDFPELFC</sequence>
<dbReference type="GO" id="GO:0006629">
    <property type="term" value="P:lipid metabolic process"/>
    <property type="evidence" value="ECO:0007669"/>
    <property type="project" value="InterPro"/>
</dbReference>
<evidence type="ECO:0000259" key="1">
    <source>
        <dbReference type="PROSITE" id="PS51704"/>
    </source>
</evidence>
<accession>B2A1G0</accession>
<dbReference type="EMBL" id="CP001034">
    <property type="protein sequence ID" value="ACB84700.1"/>
    <property type="molecule type" value="Genomic_DNA"/>
</dbReference>
<dbReference type="AlphaFoldDB" id="B2A1G0"/>
<dbReference type="SUPFAM" id="SSF51695">
    <property type="entry name" value="PLC-like phosphodiesterases"/>
    <property type="match status" value="1"/>
</dbReference>
<dbReference type="OrthoDB" id="384721at2"/>
<reference evidence="2 3" key="1">
    <citation type="submission" date="2008-04" db="EMBL/GenBank/DDBJ databases">
        <title>Complete sequence of chromosome of Natranaerobius thermophilus JW/NM-WN-LF.</title>
        <authorList>
            <consortium name="US DOE Joint Genome Institute"/>
            <person name="Copeland A."/>
            <person name="Lucas S."/>
            <person name="Lapidus A."/>
            <person name="Glavina del Rio T."/>
            <person name="Dalin E."/>
            <person name="Tice H."/>
            <person name="Bruce D."/>
            <person name="Goodwin L."/>
            <person name="Pitluck S."/>
            <person name="Chertkov O."/>
            <person name="Brettin T."/>
            <person name="Detter J.C."/>
            <person name="Han C."/>
            <person name="Kuske C.R."/>
            <person name="Schmutz J."/>
            <person name="Larimer F."/>
            <person name="Land M."/>
            <person name="Hauser L."/>
            <person name="Kyrpides N."/>
            <person name="Lykidis A."/>
            <person name="Mesbah N.M."/>
            <person name="Wiegel J."/>
        </authorList>
    </citation>
    <scope>NUCLEOTIDE SEQUENCE [LARGE SCALE GENOMIC DNA]</scope>
    <source>
        <strain evidence="3">ATCC BAA-1301 / DSM 18059 / JW/NM-WN-LF</strain>
    </source>
</reference>
<dbReference type="Pfam" id="PF03009">
    <property type="entry name" value="GDPD"/>
    <property type="match status" value="1"/>
</dbReference>
<dbReference type="STRING" id="457570.Nther_1117"/>
<dbReference type="GO" id="GO:0008889">
    <property type="term" value="F:glycerophosphodiester phosphodiesterase activity"/>
    <property type="evidence" value="ECO:0007669"/>
    <property type="project" value="UniProtKB-EC"/>
</dbReference>
<evidence type="ECO:0000313" key="3">
    <source>
        <dbReference type="Proteomes" id="UP000001683"/>
    </source>
</evidence>
<dbReference type="eggNOG" id="COG0584">
    <property type="taxonomic scope" value="Bacteria"/>
</dbReference>
<keyword evidence="2" id="KW-0378">Hydrolase</keyword>
<dbReference type="InParanoid" id="B2A1G0"/>
<evidence type="ECO:0000313" key="2">
    <source>
        <dbReference type="EMBL" id="ACB84700.1"/>
    </source>
</evidence>
<dbReference type="Proteomes" id="UP000001683">
    <property type="component" value="Chromosome"/>
</dbReference>